<dbReference type="EMBL" id="RQTK01000074">
    <property type="protein sequence ID" value="RUS88749.1"/>
    <property type="molecule type" value="Genomic_DNA"/>
</dbReference>
<dbReference type="InterPro" id="IPR050704">
    <property type="entry name" value="Peptidase_C85-like"/>
</dbReference>
<dbReference type="Pfam" id="PF02338">
    <property type="entry name" value="OTU"/>
    <property type="match status" value="1"/>
</dbReference>
<reference evidence="11 12" key="1">
    <citation type="submission" date="2019-01" db="EMBL/GenBank/DDBJ databases">
        <title>A draft genome assembly of the solar-powered sea slug Elysia chlorotica.</title>
        <authorList>
            <person name="Cai H."/>
            <person name="Li Q."/>
            <person name="Fang X."/>
            <person name="Li J."/>
            <person name="Curtis N.E."/>
            <person name="Altenburger A."/>
            <person name="Shibata T."/>
            <person name="Feng M."/>
            <person name="Maeda T."/>
            <person name="Schwartz J.A."/>
            <person name="Shigenobu S."/>
            <person name="Lundholm N."/>
            <person name="Nishiyama T."/>
            <person name="Yang H."/>
            <person name="Hasebe M."/>
            <person name="Li S."/>
            <person name="Pierce S.K."/>
            <person name="Wang J."/>
        </authorList>
    </citation>
    <scope>NUCLEOTIDE SEQUENCE [LARGE SCALE GENOMIC DNA]</scope>
    <source>
        <strain evidence="11">EC2010</strain>
        <tissue evidence="11">Whole organism of an adult</tissue>
    </source>
</reference>
<feature type="compositionally biased region" description="Polar residues" evidence="9">
    <location>
        <begin position="559"/>
        <end position="578"/>
    </location>
</feature>
<dbReference type="PANTHER" id="PTHR12419:SF4">
    <property type="entry name" value="OTU DOMAIN-CONTAINING PROTEIN 5"/>
    <property type="match status" value="1"/>
</dbReference>
<dbReference type="Gene3D" id="3.90.70.80">
    <property type="match status" value="1"/>
</dbReference>
<dbReference type="AlphaFoldDB" id="A0A433U4J9"/>
<dbReference type="PROSITE" id="PS50802">
    <property type="entry name" value="OTU"/>
    <property type="match status" value="1"/>
</dbReference>
<feature type="compositionally biased region" description="Polar residues" evidence="9">
    <location>
        <begin position="511"/>
        <end position="529"/>
    </location>
</feature>
<feature type="region of interest" description="Disordered" evidence="9">
    <location>
        <begin position="1"/>
        <end position="94"/>
    </location>
</feature>
<evidence type="ECO:0000313" key="11">
    <source>
        <dbReference type="EMBL" id="RUS88749.1"/>
    </source>
</evidence>
<dbReference type="SUPFAM" id="SSF54001">
    <property type="entry name" value="Cysteine proteinases"/>
    <property type="match status" value="1"/>
</dbReference>
<evidence type="ECO:0000313" key="12">
    <source>
        <dbReference type="Proteomes" id="UP000271974"/>
    </source>
</evidence>
<dbReference type="GO" id="GO:0016579">
    <property type="term" value="P:protein deubiquitination"/>
    <property type="evidence" value="ECO:0007669"/>
    <property type="project" value="TreeGrafter"/>
</dbReference>
<dbReference type="GO" id="GO:0001817">
    <property type="term" value="P:regulation of cytokine production"/>
    <property type="evidence" value="ECO:0007669"/>
    <property type="project" value="UniProtKB-ARBA"/>
</dbReference>
<dbReference type="PANTHER" id="PTHR12419">
    <property type="entry name" value="OTU DOMAIN CONTAINING PROTEIN"/>
    <property type="match status" value="1"/>
</dbReference>
<evidence type="ECO:0000259" key="10">
    <source>
        <dbReference type="PROSITE" id="PS50802"/>
    </source>
</evidence>
<evidence type="ECO:0000256" key="6">
    <source>
        <dbReference type="ARBA" id="ARBA00022801"/>
    </source>
</evidence>
<organism evidence="11 12">
    <name type="scientific">Elysia chlorotica</name>
    <name type="common">Eastern emerald elysia</name>
    <name type="synonym">Sea slug</name>
    <dbReference type="NCBI Taxonomy" id="188477"/>
    <lineage>
        <taxon>Eukaryota</taxon>
        <taxon>Metazoa</taxon>
        <taxon>Spiralia</taxon>
        <taxon>Lophotrochozoa</taxon>
        <taxon>Mollusca</taxon>
        <taxon>Gastropoda</taxon>
        <taxon>Heterobranchia</taxon>
        <taxon>Euthyneura</taxon>
        <taxon>Panpulmonata</taxon>
        <taxon>Sacoglossa</taxon>
        <taxon>Placobranchoidea</taxon>
        <taxon>Plakobranchidae</taxon>
        <taxon>Elysia</taxon>
    </lineage>
</organism>
<dbReference type="OrthoDB" id="409956at2759"/>
<feature type="compositionally biased region" description="Polar residues" evidence="9">
    <location>
        <begin position="446"/>
        <end position="467"/>
    </location>
</feature>
<dbReference type="STRING" id="188477.A0A433U4J9"/>
<protein>
    <recommendedName>
        <fullName evidence="3">ubiquitinyl hydrolase 1</fullName>
        <ecNumber evidence="3">3.4.19.12</ecNumber>
    </recommendedName>
    <alternativeName>
        <fullName evidence="8">Deubiquitinating enzyme A</fullName>
    </alternativeName>
</protein>
<dbReference type="InterPro" id="IPR038765">
    <property type="entry name" value="Papain-like_cys_pep_sf"/>
</dbReference>
<comment type="caution">
    <text evidence="11">The sequence shown here is derived from an EMBL/GenBank/DDBJ whole genome shotgun (WGS) entry which is preliminary data.</text>
</comment>
<evidence type="ECO:0000256" key="2">
    <source>
        <dbReference type="ARBA" id="ARBA00010407"/>
    </source>
</evidence>
<evidence type="ECO:0000256" key="7">
    <source>
        <dbReference type="ARBA" id="ARBA00022807"/>
    </source>
</evidence>
<feature type="compositionally biased region" description="Basic and acidic residues" evidence="9">
    <location>
        <begin position="10"/>
        <end position="23"/>
    </location>
</feature>
<evidence type="ECO:0000256" key="1">
    <source>
        <dbReference type="ARBA" id="ARBA00000707"/>
    </source>
</evidence>
<keyword evidence="4" id="KW-0645">Protease</keyword>
<keyword evidence="6" id="KW-0378">Hydrolase</keyword>
<accession>A0A433U4J9</accession>
<evidence type="ECO:0000256" key="5">
    <source>
        <dbReference type="ARBA" id="ARBA00022786"/>
    </source>
</evidence>
<feature type="compositionally biased region" description="Polar residues" evidence="9">
    <location>
        <begin position="70"/>
        <end position="82"/>
    </location>
</feature>
<keyword evidence="12" id="KW-1185">Reference proteome</keyword>
<dbReference type="GO" id="GO:0030154">
    <property type="term" value="P:cell differentiation"/>
    <property type="evidence" value="ECO:0007669"/>
    <property type="project" value="UniProtKB-ARBA"/>
</dbReference>
<feature type="compositionally biased region" description="Basic residues" evidence="9">
    <location>
        <begin position="114"/>
        <end position="133"/>
    </location>
</feature>
<gene>
    <name evidence="11" type="ORF">EGW08_003466</name>
</gene>
<feature type="region of interest" description="Disordered" evidence="9">
    <location>
        <begin position="511"/>
        <end position="588"/>
    </location>
</feature>
<proteinExistence type="inferred from homology"/>
<dbReference type="CDD" id="cd22752">
    <property type="entry name" value="OTU_OTUD5-like"/>
    <property type="match status" value="1"/>
</dbReference>
<dbReference type="GO" id="GO:0010629">
    <property type="term" value="P:negative regulation of gene expression"/>
    <property type="evidence" value="ECO:0007669"/>
    <property type="project" value="UniProtKB-ARBA"/>
</dbReference>
<feature type="compositionally biased region" description="Low complexity" evidence="9">
    <location>
        <begin position="530"/>
        <end position="551"/>
    </location>
</feature>
<keyword evidence="5" id="KW-0833">Ubl conjugation pathway</keyword>
<evidence type="ECO:0000256" key="8">
    <source>
        <dbReference type="ARBA" id="ARBA00033460"/>
    </source>
</evidence>
<evidence type="ECO:0000256" key="4">
    <source>
        <dbReference type="ARBA" id="ARBA00022670"/>
    </source>
</evidence>
<feature type="domain" description="OTU" evidence="10">
    <location>
        <begin position="189"/>
        <end position="312"/>
    </location>
</feature>
<sequence length="588" mass="65661">MTIKPKKSKASKEKSESHAESNDGHANVVHAHAHSVNHPHAHSLGHQHGSHSHYHHSGNPEVRLDKPQRVRTSPTRWLPSTSSRDDIPHAHAGLGQNLSTNAAYEYESHELPPSHKRRHRLSPPRTVRKHRNHASNMADGGSSKNHSHVEDCDEDYNSEDEHSRPAKVPDNLEELEQWFEQALSEKKGFVIKKMGEDGACLFRAVADQIYGDQEMHGMVRKQCLDYMQKNAEFYSQYVTEDFTTYINRKKMDKCHGNHLEIQAMTELFNRPVEVYQYSLEPMNTFDTAYKTDNPPIRLSYHGNVHYNSIVDPYSASIGVGLGLPGYQPGLADRNLMREAIKKSEAGHIEQTMLEDKLRETDWEVTQDSIEEQVARESYLQWLREQEKATRRNKGSSKTATCSSTELSQPSPPEAGSVRSPRQLRSGNSSPQQQQQHQTEDQFISLPGSSKSPRHSPQQQMGASNFGTNFNETASVMTELQPALYGLSDWSEEDILAQVIAQSQQEYLESLKQQRASTSAQPGTSSQAPRLSSPSIPSSSSSSFSSSLSSISDRAGNHETFFQNQGFGGSSAANQSLSESRGDSDAAKS</sequence>
<evidence type="ECO:0000256" key="3">
    <source>
        <dbReference type="ARBA" id="ARBA00012759"/>
    </source>
</evidence>
<dbReference type="GO" id="GO:0061578">
    <property type="term" value="F:K63-linked deubiquitinase activity"/>
    <property type="evidence" value="ECO:0007669"/>
    <property type="project" value="TreeGrafter"/>
</dbReference>
<dbReference type="Proteomes" id="UP000271974">
    <property type="component" value="Unassembled WGS sequence"/>
</dbReference>
<comment type="similarity">
    <text evidence="2">Belongs to the peptidase C85 family.</text>
</comment>
<dbReference type="EC" id="3.4.19.12" evidence="3"/>
<name>A0A433U4J9_ELYCH</name>
<keyword evidence="7" id="KW-0788">Thiol protease</keyword>
<feature type="region of interest" description="Disordered" evidence="9">
    <location>
        <begin position="107"/>
        <end position="166"/>
    </location>
</feature>
<dbReference type="FunFam" id="3.90.70.80:FF:000002">
    <property type="entry name" value="OTU domain-containing protein 5 isoform X2"/>
    <property type="match status" value="1"/>
</dbReference>
<dbReference type="InterPro" id="IPR003323">
    <property type="entry name" value="OTU_dom"/>
</dbReference>
<comment type="catalytic activity">
    <reaction evidence="1">
        <text>Thiol-dependent hydrolysis of ester, thioester, amide, peptide and isopeptide bonds formed by the C-terminal Gly of ubiquitin (a 76-residue protein attached to proteins as an intracellular targeting signal).</text>
        <dbReference type="EC" id="3.4.19.12"/>
    </reaction>
</comment>
<feature type="compositionally biased region" description="Polar residues" evidence="9">
    <location>
        <begin position="395"/>
        <end position="408"/>
    </location>
</feature>
<dbReference type="GO" id="GO:0051241">
    <property type="term" value="P:negative regulation of multicellular organismal process"/>
    <property type="evidence" value="ECO:0007669"/>
    <property type="project" value="UniProtKB-ARBA"/>
</dbReference>
<dbReference type="GO" id="GO:0006508">
    <property type="term" value="P:proteolysis"/>
    <property type="evidence" value="ECO:0007669"/>
    <property type="project" value="UniProtKB-KW"/>
</dbReference>
<evidence type="ECO:0000256" key="9">
    <source>
        <dbReference type="SAM" id="MobiDB-lite"/>
    </source>
</evidence>
<feature type="region of interest" description="Disordered" evidence="9">
    <location>
        <begin position="386"/>
        <end position="467"/>
    </location>
</feature>
<dbReference type="GO" id="GO:0004843">
    <property type="term" value="F:cysteine-type deubiquitinase activity"/>
    <property type="evidence" value="ECO:0007669"/>
    <property type="project" value="UniProtKB-EC"/>
</dbReference>
<feature type="compositionally biased region" description="Basic residues" evidence="9">
    <location>
        <begin position="31"/>
        <end position="56"/>
    </location>
</feature>
<feature type="compositionally biased region" description="Basic and acidic residues" evidence="9">
    <location>
        <begin position="579"/>
        <end position="588"/>
    </location>
</feature>